<dbReference type="SUPFAM" id="SSF52540">
    <property type="entry name" value="P-loop containing nucleoside triphosphate hydrolases"/>
    <property type="match status" value="2"/>
</dbReference>
<dbReference type="SMART" id="SM00487">
    <property type="entry name" value="DEXDc"/>
    <property type="match status" value="1"/>
</dbReference>
<evidence type="ECO:0000313" key="4">
    <source>
        <dbReference type="EMBL" id="SLN41123.1"/>
    </source>
</evidence>
<dbReference type="GO" id="GO:0005524">
    <property type="term" value="F:ATP binding"/>
    <property type="evidence" value="ECO:0007669"/>
    <property type="project" value="InterPro"/>
</dbReference>
<dbReference type="InterPro" id="IPR027417">
    <property type="entry name" value="P-loop_NTPase"/>
</dbReference>
<dbReference type="Gene3D" id="3.40.50.10810">
    <property type="entry name" value="Tandem AAA-ATPase domain"/>
    <property type="match status" value="1"/>
</dbReference>
<evidence type="ECO:0000256" key="1">
    <source>
        <dbReference type="ARBA" id="ARBA00022801"/>
    </source>
</evidence>
<evidence type="ECO:0000313" key="5">
    <source>
        <dbReference type="Proteomes" id="UP000193077"/>
    </source>
</evidence>
<feature type="domain" description="Helicase ATP-binding" evidence="2">
    <location>
        <begin position="159"/>
        <end position="317"/>
    </location>
</feature>
<evidence type="ECO:0000259" key="2">
    <source>
        <dbReference type="PROSITE" id="PS51192"/>
    </source>
</evidence>
<dbReference type="InterPro" id="IPR014001">
    <property type="entry name" value="Helicase_ATP-bd"/>
</dbReference>
<dbReference type="PROSITE" id="PS51194">
    <property type="entry name" value="HELICASE_CTER"/>
    <property type="match status" value="1"/>
</dbReference>
<keyword evidence="5" id="KW-1185">Reference proteome</keyword>
<dbReference type="RefSeq" id="WP_085795640.1">
    <property type="nucleotide sequence ID" value="NZ_FWFO01000001.1"/>
</dbReference>
<dbReference type="GO" id="GO:0016787">
    <property type="term" value="F:hydrolase activity"/>
    <property type="evidence" value="ECO:0007669"/>
    <property type="project" value="UniProtKB-KW"/>
</dbReference>
<dbReference type="Pfam" id="PF00176">
    <property type="entry name" value="SNF2-rel_dom"/>
    <property type="match status" value="1"/>
</dbReference>
<dbReference type="InterPro" id="IPR038718">
    <property type="entry name" value="SNF2-like_sf"/>
</dbReference>
<dbReference type="EMBL" id="FWFO01000001">
    <property type="protein sequence ID" value="SLN41123.1"/>
    <property type="molecule type" value="Genomic_DNA"/>
</dbReference>
<dbReference type="Gene3D" id="3.40.50.300">
    <property type="entry name" value="P-loop containing nucleotide triphosphate hydrolases"/>
    <property type="match status" value="1"/>
</dbReference>
<dbReference type="AlphaFoldDB" id="A0A1Y5SHR3"/>
<evidence type="ECO:0000259" key="3">
    <source>
        <dbReference type="PROSITE" id="PS51194"/>
    </source>
</evidence>
<keyword evidence="1" id="KW-0378">Hydrolase</keyword>
<organism evidence="4 5">
    <name type="scientific">Falsiruegeria litorea R37</name>
    <dbReference type="NCBI Taxonomy" id="1200284"/>
    <lineage>
        <taxon>Bacteria</taxon>
        <taxon>Pseudomonadati</taxon>
        <taxon>Pseudomonadota</taxon>
        <taxon>Alphaproteobacteria</taxon>
        <taxon>Rhodobacterales</taxon>
        <taxon>Roseobacteraceae</taxon>
        <taxon>Falsiruegeria</taxon>
    </lineage>
</organism>
<dbReference type="GO" id="GO:0004386">
    <property type="term" value="F:helicase activity"/>
    <property type="evidence" value="ECO:0007669"/>
    <property type="project" value="UniProtKB-KW"/>
</dbReference>
<accession>A0A1Y5SHR3</accession>
<proteinExistence type="predicted"/>
<dbReference type="InterPro" id="IPR000330">
    <property type="entry name" value="SNF2_N"/>
</dbReference>
<dbReference type="InterPro" id="IPR001650">
    <property type="entry name" value="Helicase_C-like"/>
</dbReference>
<gene>
    <name evidence="4" type="primary">rapA</name>
    <name evidence="4" type="ORF">TRL7639_02129</name>
</gene>
<dbReference type="PANTHER" id="PTHR10799">
    <property type="entry name" value="SNF2/RAD54 HELICASE FAMILY"/>
    <property type="match status" value="1"/>
</dbReference>
<dbReference type="OrthoDB" id="9814088at2"/>
<dbReference type="InterPro" id="IPR049730">
    <property type="entry name" value="SNF2/RAD54-like_C"/>
</dbReference>
<dbReference type="CDD" id="cd18793">
    <property type="entry name" value="SF2_C_SNF"/>
    <property type="match status" value="1"/>
</dbReference>
<feature type="domain" description="Helicase C-terminal" evidence="3">
    <location>
        <begin position="438"/>
        <end position="594"/>
    </location>
</feature>
<dbReference type="Pfam" id="PF00271">
    <property type="entry name" value="Helicase_C"/>
    <property type="match status" value="1"/>
</dbReference>
<sequence>MSTDVNSLPEKFADLPDALPEGIRVSGRVLDPVVIIDKEDGKLVAKMAGRRTVKGKEKLILAFGNEFDWVLDDKTIRPLPHDAEELLKASMDVDHDGSVGYGQLRQHIASSDGSLSIQLTDAAGQSGSVSASRYPDELKMPGLNADLYPYQAKGVAWMWETVQAHGGLILADEMGLGKTLQIIALLVKDPPPEQSPALIICPTSLIANWVREIERFAPSLSVLVHRGAYRTGVFTGLQSAQVVITTYDTMVNDISIFSAFEWSWVICDEAQAIKNPASGRRNCVATIPRVRTVPMTGTPVENSLVDLWSLADFAIPGLLGTLSDFEANFPDGIETAAEVAKIVEPVMLKRRVADVADDLPERIDIEMPLEMESALVEHYNAVREATLEKYPVAGALVATLQLQLVCAHPWLRVSGIDVTDTENADIVEVVDLPLINTKMEQTVRLIREAFTTGRKVLVFALFNRLGDLLQQAAPDLSGAYWGAINGGTPQADRQGIIDEFSAEDGPAILVLNPKAAGAGLNITAATVVIHMTPVWNPALEAQASARAHRRGQTLPVTIYHLYYEDTVERIMLDRSAWKNKMGNEIAPVSTRDDEDLRNALNIRPQLP</sequence>
<dbReference type="Proteomes" id="UP000193077">
    <property type="component" value="Unassembled WGS sequence"/>
</dbReference>
<name>A0A1Y5SHR3_9RHOB</name>
<reference evidence="4 5" key="1">
    <citation type="submission" date="2017-03" db="EMBL/GenBank/DDBJ databases">
        <authorList>
            <person name="Afonso C.L."/>
            <person name="Miller P.J."/>
            <person name="Scott M.A."/>
            <person name="Spackman E."/>
            <person name="Goraichik I."/>
            <person name="Dimitrov K.M."/>
            <person name="Suarez D.L."/>
            <person name="Swayne D.E."/>
        </authorList>
    </citation>
    <scope>NUCLEOTIDE SEQUENCE [LARGE SCALE GENOMIC DNA]</scope>
    <source>
        <strain evidence="4 5">CECT 7639</strain>
    </source>
</reference>
<dbReference type="SMART" id="SM00490">
    <property type="entry name" value="HELICc"/>
    <property type="match status" value="1"/>
</dbReference>
<dbReference type="PROSITE" id="PS51192">
    <property type="entry name" value="HELICASE_ATP_BIND_1"/>
    <property type="match status" value="1"/>
</dbReference>
<protein>
    <submittedName>
        <fullName evidence="4">RNA polymerase-associated protein RapA</fullName>
    </submittedName>
</protein>